<keyword evidence="2" id="KW-1185">Reference proteome</keyword>
<reference evidence="1" key="1">
    <citation type="submission" date="2020-06" db="EMBL/GenBank/DDBJ databases">
        <title>WGS assembly of Ceratodon purpureus strain R40.</title>
        <authorList>
            <person name="Carey S.B."/>
            <person name="Jenkins J."/>
            <person name="Shu S."/>
            <person name="Lovell J.T."/>
            <person name="Sreedasyam A."/>
            <person name="Maumus F."/>
            <person name="Tiley G.P."/>
            <person name="Fernandez-Pozo N."/>
            <person name="Barry K."/>
            <person name="Chen C."/>
            <person name="Wang M."/>
            <person name="Lipzen A."/>
            <person name="Daum C."/>
            <person name="Saski C.A."/>
            <person name="Payton A.C."/>
            <person name="Mcbreen J.C."/>
            <person name="Conrad R.E."/>
            <person name="Kollar L.M."/>
            <person name="Olsson S."/>
            <person name="Huttunen S."/>
            <person name="Landis J.B."/>
            <person name="Wickett N.J."/>
            <person name="Johnson M.G."/>
            <person name="Rensing S.A."/>
            <person name="Grimwood J."/>
            <person name="Schmutz J."/>
            <person name="Mcdaniel S.F."/>
        </authorList>
    </citation>
    <scope>NUCLEOTIDE SEQUENCE</scope>
    <source>
        <strain evidence="1">R40</strain>
    </source>
</reference>
<dbReference type="Proteomes" id="UP000822688">
    <property type="component" value="Chromosome 12"/>
</dbReference>
<sequence>MSACPPIIECLSHFMHFMNPRLEDALQAANLQEETGKWEAVVNFRLFPSADLVVQM</sequence>
<proteinExistence type="predicted"/>
<protein>
    <submittedName>
        <fullName evidence="1">Uncharacterized protein</fullName>
    </submittedName>
</protein>
<dbReference type="AlphaFoldDB" id="A0A8T0G4Q7"/>
<accession>A0A8T0G4Q7</accession>
<name>A0A8T0G4Q7_CERPU</name>
<organism evidence="1 2">
    <name type="scientific">Ceratodon purpureus</name>
    <name type="common">Fire moss</name>
    <name type="synonym">Dicranum purpureum</name>
    <dbReference type="NCBI Taxonomy" id="3225"/>
    <lineage>
        <taxon>Eukaryota</taxon>
        <taxon>Viridiplantae</taxon>
        <taxon>Streptophyta</taxon>
        <taxon>Embryophyta</taxon>
        <taxon>Bryophyta</taxon>
        <taxon>Bryophytina</taxon>
        <taxon>Bryopsida</taxon>
        <taxon>Dicranidae</taxon>
        <taxon>Pseudoditrichales</taxon>
        <taxon>Ditrichaceae</taxon>
        <taxon>Ceratodon</taxon>
    </lineage>
</organism>
<comment type="caution">
    <text evidence="1">The sequence shown here is derived from an EMBL/GenBank/DDBJ whole genome shotgun (WGS) entry which is preliminary data.</text>
</comment>
<evidence type="ECO:0000313" key="2">
    <source>
        <dbReference type="Proteomes" id="UP000822688"/>
    </source>
</evidence>
<evidence type="ECO:0000313" key="1">
    <source>
        <dbReference type="EMBL" id="KAG0554020.1"/>
    </source>
</evidence>
<dbReference type="EMBL" id="CM026433">
    <property type="protein sequence ID" value="KAG0554020.1"/>
    <property type="molecule type" value="Genomic_DNA"/>
</dbReference>
<gene>
    <name evidence="1" type="ORF">KC19_12G057000</name>
</gene>